<dbReference type="EMBL" id="JAUHHV010000004">
    <property type="protein sequence ID" value="KAK1427641.1"/>
    <property type="molecule type" value="Genomic_DNA"/>
</dbReference>
<organism evidence="1 2">
    <name type="scientific">Tagetes erecta</name>
    <name type="common">African marigold</name>
    <dbReference type="NCBI Taxonomy" id="13708"/>
    <lineage>
        <taxon>Eukaryota</taxon>
        <taxon>Viridiplantae</taxon>
        <taxon>Streptophyta</taxon>
        <taxon>Embryophyta</taxon>
        <taxon>Tracheophyta</taxon>
        <taxon>Spermatophyta</taxon>
        <taxon>Magnoliopsida</taxon>
        <taxon>eudicotyledons</taxon>
        <taxon>Gunneridae</taxon>
        <taxon>Pentapetalae</taxon>
        <taxon>asterids</taxon>
        <taxon>campanulids</taxon>
        <taxon>Asterales</taxon>
        <taxon>Asteraceae</taxon>
        <taxon>Asteroideae</taxon>
        <taxon>Heliantheae alliance</taxon>
        <taxon>Tageteae</taxon>
        <taxon>Tagetes</taxon>
    </lineage>
</organism>
<protein>
    <submittedName>
        <fullName evidence="1">Uncharacterized protein</fullName>
    </submittedName>
</protein>
<gene>
    <name evidence="1" type="ORF">QVD17_16332</name>
</gene>
<keyword evidence="2" id="KW-1185">Reference proteome</keyword>
<dbReference type="Proteomes" id="UP001229421">
    <property type="component" value="Unassembled WGS sequence"/>
</dbReference>
<reference evidence="1" key="1">
    <citation type="journal article" date="2023" name="bioRxiv">
        <title>Improved chromosome-level genome assembly for marigold (Tagetes erecta).</title>
        <authorList>
            <person name="Jiang F."/>
            <person name="Yuan L."/>
            <person name="Wang S."/>
            <person name="Wang H."/>
            <person name="Xu D."/>
            <person name="Wang A."/>
            <person name="Fan W."/>
        </authorList>
    </citation>
    <scope>NUCLEOTIDE SEQUENCE</scope>
    <source>
        <strain evidence="1">WSJ</strain>
        <tissue evidence="1">Leaf</tissue>
    </source>
</reference>
<name>A0AAD8KUZ2_TARER</name>
<accession>A0AAD8KUZ2</accession>
<comment type="caution">
    <text evidence="1">The sequence shown here is derived from an EMBL/GenBank/DDBJ whole genome shotgun (WGS) entry which is preliminary data.</text>
</comment>
<evidence type="ECO:0000313" key="1">
    <source>
        <dbReference type="EMBL" id="KAK1427641.1"/>
    </source>
</evidence>
<dbReference type="AlphaFoldDB" id="A0AAD8KUZ2"/>
<proteinExistence type="predicted"/>
<evidence type="ECO:0000313" key="2">
    <source>
        <dbReference type="Proteomes" id="UP001229421"/>
    </source>
</evidence>
<sequence>MINFTGNLNLCGKPLTKICALPLSHSFPPNVSLDDSATVGELDNQSVKDDEAIKCYDIVDGEHIDGNGDVIEDIGVILDISSMSKGYKALVSGCGVTRSKAETAQSRQYTKDWLFLGF</sequence>